<evidence type="ECO:0000313" key="8">
    <source>
        <dbReference type="Proteomes" id="UP001056429"/>
    </source>
</evidence>
<dbReference type="SUPFAM" id="SSF141868">
    <property type="entry name" value="EAL domain-like"/>
    <property type="match status" value="1"/>
</dbReference>
<dbReference type="InterPro" id="IPR000700">
    <property type="entry name" value="PAS-assoc_C"/>
</dbReference>
<dbReference type="CDD" id="cd01949">
    <property type="entry name" value="GGDEF"/>
    <property type="match status" value="1"/>
</dbReference>
<dbReference type="InterPro" id="IPR001610">
    <property type="entry name" value="PAC"/>
</dbReference>
<protein>
    <submittedName>
        <fullName evidence="7">GGDEF and EAL domain-containing protein</fullName>
    </submittedName>
</protein>
<evidence type="ECO:0000259" key="5">
    <source>
        <dbReference type="PROSITE" id="PS50883"/>
    </source>
</evidence>
<dbReference type="Gene3D" id="3.30.450.20">
    <property type="entry name" value="PAS domain"/>
    <property type="match status" value="1"/>
</dbReference>
<reference evidence="7" key="2">
    <citation type="submission" date="2021-04" db="EMBL/GenBank/DDBJ databases">
        <authorList>
            <person name="Dong X."/>
        </authorList>
    </citation>
    <scope>NUCLEOTIDE SEQUENCE</scope>
    <source>
        <strain evidence="7">ZWT</strain>
    </source>
</reference>
<evidence type="ECO:0000259" key="4">
    <source>
        <dbReference type="PROSITE" id="PS50113"/>
    </source>
</evidence>
<dbReference type="AlphaFoldDB" id="A0A9J6NWU1"/>
<dbReference type="InterPro" id="IPR001633">
    <property type="entry name" value="EAL_dom"/>
</dbReference>
<keyword evidence="2" id="KW-0472">Membrane</keyword>
<dbReference type="InterPro" id="IPR000014">
    <property type="entry name" value="PAS"/>
</dbReference>
<dbReference type="Pfam" id="PF00990">
    <property type="entry name" value="GGDEF"/>
    <property type="match status" value="1"/>
</dbReference>
<dbReference type="InterPro" id="IPR052155">
    <property type="entry name" value="Biofilm_reg_signaling"/>
</dbReference>
<evidence type="ECO:0000256" key="1">
    <source>
        <dbReference type="SAM" id="Coils"/>
    </source>
</evidence>
<feature type="domain" description="EAL" evidence="5">
    <location>
        <begin position="414"/>
        <end position="667"/>
    </location>
</feature>
<dbReference type="NCBIfam" id="TIGR00229">
    <property type="entry name" value="sensory_box"/>
    <property type="match status" value="1"/>
</dbReference>
<dbReference type="InterPro" id="IPR013655">
    <property type="entry name" value="PAS_fold_3"/>
</dbReference>
<dbReference type="InterPro" id="IPR035965">
    <property type="entry name" value="PAS-like_dom_sf"/>
</dbReference>
<dbReference type="Gene3D" id="3.20.20.450">
    <property type="entry name" value="EAL domain"/>
    <property type="match status" value="1"/>
</dbReference>
<dbReference type="PROSITE" id="PS50112">
    <property type="entry name" value="PAS"/>
    <property type="match status" value="1"/>
</dbReference>
<dbReference type="SMART" id="SM00086">
    <property type="entry name" value="PAC"/>
    <property type="match status" value="1"/>
</dbReference>
<dbReference type="Pfam" id="PF08447">
    <property type="entry name" value="PAS_3"/>
    <property type="match status" value="1"/>
</dbReference>
<dbReference type="SUPFAM" id="SSF55785">
    <property type="entry name" value="PYP-like sensor domain (PAS domain)"/>
    <property type="match status" value="1"/>
</dbReference>
<dbReference type="SMART" id="SM00091">
    <property type="entry name" value="PAS"/>
    <property type="match status" value="1"/>
</dbReference>
<dbReference type="PROSITE" id="PS50113">
    <property type="entry name" value="PAC"/>
    <property type="match status" value="1"/>
</dbReference>
<dbReference type="Proteomes" id="UP001056429">
    <property type="component" value="Unassembled WGS sequence"/>
</dbReference>
<dbReference type="InterPro" id="IPR035919">
    <property type="entry name" value="EAL_sf"/>
</dbReference>
<dbReference type="InterPro" id="IPR043128">
    <property type="entry name" value="Rev_trsase/Diguanyl_cyclase"/>
</dbReference>
<feature type="domain" description="PAS" evidence="3">
    <location>
        <begin position="112"/>
        <end position="183"/>
    </location>
</feature>
<keyword evidence="2" id="KW-1133">Transmembrane helix</keyword>
<name>A0A9J6NWU1_9CLOT</name>
<dbReference type="PANTHER" id="PTHR44757">
    <property type="entry name" value="DIGUANYLATE CYCLASE DGCP"/>
    <property type="match status" value="1"/>
</dbReference>
<keyword evidence="8" id="KW-1185">Reference proteome</keyword>
<dbReference type="CDD" id="cd01948">
    <property type="entry name" value="EAL"/>
    <property type="match status" value="1"/>
</dbReference>
<dbReference type="SUPFAM" id="SSF55073">
    <property type="entry name" value="Nucleotide cyclase"/>
    <property type="match status" value="1"/>
</dbReference>
<organism evidence="7 8">
    <name type="scientific">Oceanirhabdus seepicola</name>
    <dbReference type="NCBI Taxonomy" id="2828781"/>
    <lineage>
        <taxon>Bacteria</taxon>
        <taxon>Bacillati</taxon>
        <taxon>Bacillota</taxon>
        <taxon>Clostridia</taxon>
        <taxon>Eubacteriales</taxon>
        <taxon>Clostridiaceae</taxon>
        <taxon>Oceanirhabdus</taxon>
    </lineage>
</organism>
<dbReference type="InterPro" id="IPR029787">
    <property type="entry name" value="Nucleotide_cyclase"/>
</dbReference>
<dbReference type="Pfam" id="PF00563">
    <property type="entry name" value="EAL"/>
    <property type="match status" value="1"/>
</dbReference>
<evidence type="ECO:0000259" key="6">
    <source>
        <dbReference type="PROSITE" id="PS50887"/>
    </source>
</evidence>
<feature type="domain" description="GGDEF" evidence="6">
    <location>
        <begin position="271"/>
        <end position="405"/>
    </location>
</feature>
<reference evidence="7" key="1">
    <citation type="journal article" date="2021" name="mSystems">
        <title>Bacteria and Archaea Synergistically Convert Glycine Betaine to Biogenic Methane in the Formosa Cold Seep of the South China Sea.</title>
        <authorList>
            <person name="Li L."/>
            <person name="Zhang W."/>
            <person name="Zhang S."/>
            <person name="Song L."/>
            <person name="Sun Q."/>
            <person name="Zhang H."/>
            <person name="Xiang H."/>
            <person name="Dong X."/>
        </authorList>
    </citation>
    <scope>NUCLEOTIDE SEQUENCE</scope>
    <source>
        <strain evidence="7">ZWT</strain>
    </source>
</reference>
<evidence type="ECO:0000313" key="7">
    <source>
        <dbReference type="EMBL" id="MCM1988983.1"/>
    </source>
</evidence>
<dbReference type="InterPro" id="IPR000160">
    <property type="entry name" value="GGDEF_dom"/>
</dbReference>
<keyword evidence="1" id="KW-0175">Coiled coil</keyword>
<dbReference type="Gene3D" id="3.30.70.270">
    <property type="match status" value="1"/>
</dbReference>
<feature type="domain" description="PAC" evidence="4">
    <location>
        <begin position="187"/>
        <end position="239"/>
    </location>
</feature>
<keyword evidence="2" id="KW-0812">Transmembrane</keyword>
<proteinExistence type="predicted"/>
<dbReference type="FunFam" id="3.30.70.270:FF:000001">
    <property type="entry name" value="Diguanylate cyclase domain protein"/>
    <property type="match status" value="1"/>
</dbReference>
<dbReference type="PROSITE" id="PS50887">
    <property type="entry name" value="GGDEF"/>
    <property type="match status" value="1"/>
</dbReference>
<evidence type="ECO:0000256" key="2">
    <source>
        <dbReference type="SAM" id="Phobius"/>
    </source>
</evidence>
<dbReference type="SMART" id="SM00052">
    <property type="entry name" value="EAL"/>
    <property type="match status" value="1"/>
</dbReference>
<feature type="transmembrane region" description="Helical" evidence="2">
    <location>
        <begin position="7"/>
        <end position="27"/>
    </location>
</feature>
<evidence type="ECO:0000259" key="3">
    <source>
        <dbReference type="PROSITE" id="PS50112"/>
    </source>
</evidence>
<dbReference type="PROSITE" id="PS50883">
    <property type="entry name" value="EAL"/>
    <property type="match status" value="1"/>
</dbReference>
<feature type="coiled-coil region" evidence="1">
    <location>
        <begin position="74"/>
        <end position="112"/>
    </location>
</feature>
<dbReference type="NCBIfam" id="TIGR00254">
    <property type="entry name" value="GGDEF"/>
    <property type="match status" value="1"/>
</dbReference>
<feature type="transmembrane region" description="Helical" evidence="2">
    <location>
        <begin position="47"/>
        <end position="72"/>
    </location>
</feature>
<dbReference type="SMART" id="SM00267">
    <property type="entry name" value="GGDEF"/>
    <property type="match status" value="1"/>
</dbReference>
<accession>A0A9J6NWU1</accession>
<sequence>MNRGTNKIFIILIVLITTLLITLQYIIFQIQPLDTLNPLEAIGIQHLILTSKFLIIILAIINIIFLYVHYIFRKKTAHKHIQQVSKELSDVKEELKSQFNNLEISNKRLQLSEERYELALMASNDGIMDCNVQTQEFFYSSQFLSMIGYSQSEFDTTRSCFDLIHDDDRQLIITEINRYLEKKQDSISAQYRMLHKDGHYIWMECNGIATWDKDGKPSRILFVQKDISKETQWREKIYHIAYYDMLTKLPNRHLFRKRLKASIKDTIAHGKKGALFFVDLDNFKNVNDTLGHKVGDNLLIKISETLQSNLGDNVIISRFGGDEFLIMYTDIHNEDYIEAQAKIILNIFNNPWHLVEDMNTYITASIGICVYPDNGNNEYEILKKADSAMYSAKKLGKNQYKIYHDHISKEILKKNTIQNALRDALKHNQFELYYQPQYNVKKECFCGLEALIRWNHPKLGWISPGEFIPIAEETSLIRQIGTWVLKTACTQAKKWLDEGYIFETVSVNISPLSLQQSDFIDIVQRTLNETGLPPHHLDIEITETALMHTLELNIKTLQKLVDLGLNVSLDDFGTGYSSLNYLKRLPIKTVKIDRTFLEDMCSNSMEESIIEGIILLSHKMNLTVVAEGVETKEQFDLLAKNHCDVIQGYYFARPSSSEEASKFLNKN</sequence>
<dbReference type="RefSeq" id="WP_250857849.1">
    <property type="nucleotide sequence ID" value="NZ_JAGSOJ010000001.1"/>
</dbReference>
<dbReference type="PANTHER" id="PTHR44757:SF2">
    <property type="entry name" value="BIOFILM ARCHITECTURE MAINTENANCE PROTEIN MBAA"/>
    <property type="match status" value="1"/>
</dbReference>
<comment type="caution">
    <text evidence="7">The sequence shown here is derived from an EMBL/GenBank/DDBJ whole genome shotgun (WGS) entry which is preliminary data.</text>
</comment>
<dbReference type="EMBL" id="JAGSOJ010000001">
    <property type="protein sequence ID" value="MCM1988983.1"/>
    <property type="molecule type" value="Genomic_DNA"/>
</dbReference>
<dbReference type="FunFam" id="3.20.20.450:FF:000001">
    <property type="entry name" value="Cyclic di-GMP phosphodiesterase yahA"/>
    <property type="match status" value="1"/>
</dbReference>
<gene>
    <name evidence="7" type="ORF">KDK92_04460</name>
</gene>
<dbReference type="CDD" id="cd00130">
    <property type="entry name" value="PAS"/>
    <property type="match status" value="1"/>
</dbReference>